<organism evidence="6 7">
    <name type="scientific">Candida verbasci</name>
    <dbReference type="NCBI Taxonomy" id="1227364"/>
    <lineage>
        <taxon>Eukaryota</taxon>
        <taxon>Fungi</taxon>
        <taxon>Dikarya</taxon>
        <taxon>Ascomycota</taxon>
        <taxon>Saccharomycotina</taxon>
        <taxon>Pichiomycetes</taxon>
        <taxon>Debaryomycetaceae</taxon>
        <taxon>Candida/Lodderomyces clade</taxon>
        <taxon>Candida</taxon>
    </lineage>
</organism>
<dbReference type="OrthoDB" id="19232at2759"/>
<keyword evidence="4" id="KW-0807">Transducer</keyword>
<evidence type="ECO:0000313" key="6">
    <source>
        <dbReference type="EMBL" id="CAI5760322.1"/>
    </source>
</evidence>
<dbReference type="InterPro" id="IPR041848">
    <property type="entry name" value="Ste18_fungal"/>
</dbReference>
<dbReference type="SMART" id="SM01224">
    <property type="entry name" value="G_gamma"/>
    <property type="match status" value="1"/>
</dbReference>
<proteinExistence type="inferred from homology"/>
<accession>A0A9W4U1M9</accession>
<name>A0A9W4U1M9_9ASCO</name>
<feature type="domain" description="G protein gamma" evidence="5">
    <location>
        <begin position="9"/>
        <end position="87"/>
    </location>
</feature>
<dbReference type="AlphaFoldDB" id="A0A9W4U1M9"/>
<dbReference type="Proteomes" id="UP001152885">
    <property type="component" value="Unassembled WGS sequence"/>
</dbReference>
<dbReference type="InterPro" id="IPR015898">
    <property type="entry name" value="G-protein_gamma-like_dom"/>
</dbReference>
<comment type="similarity">
    <text evidence="2">Belongs to the G protein gamma family.</text>
</comment>
<dbReference type="GO" id="GO:0031681">
    <property type="term" value="F:G-protein beta-subunit binding"/>
    <property type="evidence" value="ECO:0007669"/>
    <property type="project" value="InterPro"/>
</dbReference>
<dbReference type="GO" id="GO:0007186">
    <property type="term" value="P:G protein-coupled receptor signaling pathway"/>
    <property type="evidence" value="ECO:0007669"/>
    <property type="project" value="InterPro"/>
</dbReference>
<dbReference type="Pfam" id="PF00631">
    <property type="entry name" value="G-gamma"/>
    <property type="match status" value="1"/>
</dbReference>
<evidence type="ECO:0000313" key="7">
    <source>
        <dbReference type="Proteomes" id="UP001152885"/>
    </source>
</evidence>
<evidence type="ECO:0000256" key="3">
    <source>
        <dbReference type="ARBA" id="ARBA00023136"/>
    </source>
</evidence>
<keyword evidence="3" id="KW-0472">Membrane</keyword>
<dbReference type="PANTHER" id="PTHR28189">
    <property type="entry name" value="GUANINE NUCLEOTIDE-BINDING PROTEIN SUBUNIT GAMMA"/>
    <property type="match status" value="1"/>
</dbReference>
<evidence type="ECO:0000256" key="1">
    <source>
        <dbReference type="ARBA" id="ARBA00004370"/>
    </source>
</evidence>
<dbReference type="EMBL" id="CANTUO010000006">
    <property type="protein sequence ID" value="CAI5760322.1"/>
    <property type="molecule type" value="Genomic_DNA"/>
</dbReference>
<sequence>MADIESQIYIIKLKRMEALNTRLNDMLKRERIPASIASNLIVNFISETPDYLIPFNWTLPPDQNKFAKYKKLKNSKSRNKKDCCTIV</sequence>
<dbReference type="GO" id="GO:0000750">
    <property type="term" value="P:pheromone-dependent signal transduction involved in conjugation with cellular fusion"/>
    <property type="evidence" value="ECO:0007669"/>
    <property type="project" value="InterPro"/>
</dbReference>
<evidence type="ECO:0000256" key="4">
    <source>
        <dbReference type="ARBA" id="ARBA00023224"/>
    </source>
</evidence>
<protein>
    <recommendedName>
        <fullName evidence="5">G protein gamma domain-containing protein</fullName>
    </recommendedName>
</protein>
<gene>
    <name evidence="6" type="ORF">CANVERA_P4832</name>
</gene>
<evidence type="ECO:0000259" key="5">
    <source>
        <dbReference type="SMART" id="SM01224"/>
    </source>
</evidence>
<comment type="subcellular location">
    <subcellularLocation>
        <location evidence="1">Membrane</location>
    </subcellularLocation>
</comment>
<dbReference type="GO" id="GO:0005834">
    <property type="term" value="C:heterotrimeric G-protein complex"/>
    <property type="evidence" value="ECO:0007669"/>
    <property type="project" value="TreeGrafter"/>
</dbReference>
<dbReference type="PANTHER" id="PTHR28189:SF1">
    <property type="entry name" value="GUANINE NUCLEOTIDE-BINDING PROTEIN SUBUNIT GAMMA"/>
    <property type="match status" value="1"/>
</dbReference>
<comment type="caution">
    <text evidence="6">The sequence shown here is derived from an EMBL/GenBank/DDBJ whole genome shotgun (WGS) entry which is preliminary data.</text>
</comment>
<evidence type="ECO:0000256" key="2">
    <source>
        <dbReference type="ARBA" id="ARBA00007431"/>
    </source>
</evidence>
<keyword evidence="7" id="KW-1185">Reference proteome</keyword>
<reference evidence="6" key="1">
    <citation type="submission" date="2022-12" db="EMBL/GenBank/DDBJ databases">
        <authorList>
            <person name="Brejova B."/>
        </authorList>
    </citation>
    <scope>NUCLEOTIDE SEQUENCE</scope>
</reference>